<dbReference type="EMBL" id="DVKQ01000046">
    <property type="protein sequence ID" value="HIT37524.1"/>
    <property type="molecule type" value="Genomic_DNA"/>
</dbReference>
<dbReference type="Proteomes" id="UP000886833">
    <property type="component" value="Unassembled WGS sequence"/>
</dbReference>
<dbReference type="InterPro" id="IPR003646">
    <property type="entry name" value="SH3-like_bac-type"/>
</dbReference>
<gene>
    <name evidence="3" type="ORF">IAB59_03480</name>
</gene>
<dbReference type="Gene3D" id="1.10.1330.10">
    <property type="entry name" value="Dockerin domain"/>
    <property type="match status" value="1"/>
</dbReference>
<dbReference type="InterPro" id="IPR016134">
    <property type="entry name" value="Dockerin_dom"/>
</dbReference>
<reference evidence="3" key="2">
    <citation type="journal article" date="2021" name="PeerJ">
        <title>Extensive microbial diversity within the chicken gut microbiome revealed by metagenomics and culture.</title>
        <authorList>
            <person name="Gilroy R."/>
            <person name="Ravi A."/>
            <person name="Getino M."/>
            <person name="Pursley I."/>
            <person name="Horton D.L."/>
            <person name="Alikhan N.F."/>
            <person name="Baker D."/>
            <person name="Gharbi K."/>
            <person name="Hall N."/>
            <person name="Watson M."/>
            <person name="Adriaenssens E.M."/>
            <person name="Foster-Nyarko E."/>
            <person name="Jarju S."/>
            <person name="Secka A."/>
            <person name="Antonio M."/>
            <person name="Oren A."/>
            <person name="Chaudhuri R.R."/>
            <person name="La Ragione R."/>
            <person name="Hildebrand F."/>
            <person name="Pallen M.J."/>
        </authorList>
    </citation>
    <scope>NUCLEOTIDE SEQUENCE</scope>
    <source>
        <strain evidence="3">CHK195-26880</strain>
    </source>
</reference>
<dbReference type="InterPro" id="IPR002105">
    <property type="entry name" value="Dockerin_1_rpt"/>
</dbReference>
<dbReference type="AlphaFoldDB" id="A0A9D1KBF0"/>
<dbReference type="CDD" id="cd14256">
    <property type="entry name" value="Dockerin_I"/>
    <property type="match status" value="1"/>
</dbReference>
<dbReference type="Pfam" id="PF00404">
    <property type="entry name" value="Dockerin_1"/>
    <property type="match status" value="1"/>
</dbReference>
<evidence type="ECO:0000259" key="2">
    <source>
        <dbReference type="PROSITE" id="PS51781"/>
    </source>
</evidence>
<organism evidence="3 4">
    <name type="scientific">Candidatus Onthousia faecipullorum</name>
    <dbReference type="NCBI Taxonomy" id="2840887"/>
    <lineage>
        <taxon>Bacteria</taxon>
        <taxon>Bacillati</taxon>
        <taxon>Bacillota</taxon>
        <taxon>Bacilli</taxon>
        <taxon>Candidatus Onthousia</taxon>
    </lineage>
</organism>
<evidence type="ECO:0000313" key="3">
    <source>
        <dbReference type="EMBL" id="HIT37524.1"/>
    </source>
</evidence>
<accession>A0A9D1KBF0</accession>
<name>A0A9D1KBF0_9FIRM</name>
<feature type="domain" description="SH3b" evidence="2">
    <location>
        <begin position="23"/>
        <end position="97"/>
    </location>
</feature>
<comment type="caution">
    <text evidence="3">The sequence shown here is derived from an EMBL/GenBank/DDBJ whole genome shotgun (WGS) entry which is preliminary data.</text>
</comment>
<evidence type="ECO:0000259" key="1">
    <source>
        <dbReference type="PROSITE" id="PS51766"/>
    </source>
</evidence>
<proteinExistence type="predicted"/>
<dbReference type="InterPro" id="IPR018247">
    <property type="entry name" value="EF_Hand_1_Ca_BS"/>
</dbReference>
<evidence type="ECO:0000313" key="4">
    <source>
        <dbReference type="Proteomes" id="UP000886833"/>
    </source>
</evidence>
<sequence length="602" mass="67292">MKKITYTLLIFIMLFTFIPNVFADSYIVLNANKYFRDKPGGNLITGVEEGILLAGTKVDVISTDGDSGYGCRNAWYKVKYNDLEGYICSSNQAIINVADVDLNGDFEKEMLSKGFSESYLPYLKALHERHPNWTFTAVKTNIDFLDAVTNENYGTISLVDGSDESLRSKELPYYQNGVYQEIEPGWYVASRDTVSYYLDPRNFLSEEYIFMFENLKYNSSIHTEDAVRGVTSGTFLNTSEYLNILMKTARTYNVSPVYLASRIRQEKGTADSISTTGGAFTFSVDNNCLNNLGSNDSWERLNSCGNGKTYSGIYNYFNIGAYGSYMSPQIRGLIWANGGFDASVTTYNRPWNSKEKAIMGGTEYIASKYIDANQNTLYYQKFNVSPDAVYPTYTHQYMTNIRAHSQEAYSTYKSYKENNLLNNTYEFLIPVYNNMPNDNEVILPDDDSEEEIVTEPDIDVNTGVVASGFKIDGEVISNISFNTSVDSINSMLSSINANLKVTDYLDRYGNKASGNVGTGDTLVISNGSTSISYKIVIYGDNNGDGKVSVVDLLRVQKDILGSSNLSTYDRKASDTNKDGSVDVVDLLRVQKQILGNNVIEQE</sequence>
<protein>
    <recommendedName>
        <fullName evidence="5">Dockerin domain-containing protein</fullName>
    </recommendedName>
</protein>
<reference evidence="3" key="1">
    <citation type="submission" date="2020-10" db="EMBL/GenBank/DDBJ databases">
        <authorList>
            <person name="Gilroy R."/>
        </authorList>
    </citation>
    <scope>NUCLEOTIDE SEQUENCE</scope>
    <source>
        <strain evidence="3">CHK195-26880</strain>
    </source>
</reference>
<dbReference type="GO" id="GO:0004553">
    <property type="term" value="F:hydrolase activity, hydrolyzing O-glycosyl compounds"/>
    <property type="evidence" value="ECO:0007669"/>
    <property type="project" value="InterPro"/>
</dbReference>
<dbReference type="Gene3D" id="2.30.30.40">
    <property type="entry name" value="SH3 Domains"/>
    <property type="match status" value="1"/>
</dbReference>
<dbReference type="PROSITE" id="PS51781">
    <property type="entry name" value="SH3B"/>
    <property type="match status" value="1"/>
</dbReference>
<dbReference type="SUPFAM" id="SSF63446">
    <property type="entry name" value="Type I dockerin domain"/>
    <property type="match status" value="1"/>
</dbReference>
<dbReference type="GO" id="GO:0000272">
    <property type="term" value="P:polysaccharide catabolic process"/>
    <property type="evidence" value="ECO:0007669"/>
    <property type="project" value="InterPro"/>
</dbReference>
<dbReference type="PROSITE" id="PS00018">
    <property type="entry name" value="EF_HAND_1"/>
    <property type="match status" value="2"/>
</dbReference>
<evidence type="ECO:0008006" key="5">
    <source>
        <dbReference type="Google" id="ProtNLM"/>
    </source>
</evidence>
<feature type="domain" description="Dockerin" evidence="1">
    <location>
        <begin position="534"/>
        <end position="602"/>
    </location>
</feature>
<dbReference type="PROSITE" id="PS51766">
    <property type="entry name" value="DOCKERIN"/>
    <property type="match status" value="1"/>
</dbReference>
<dbReference type="InterPro" id="IPR036439">
    <property type="entry name" value="Dockerin_dom_sf"/>
</dbReference>